<organism evidence="3 4">
    <name type="scientific">Ceratopteris richardii</name>
    <name type="common">Triangle waterfern</name>
    <dbReference type="NCBI Taxonomy" id="49495"/>
    <lineage>
        <taxon>Eukaryota</taxon>
        <taxon>Viridiplantae</taxon>
        <taxon>Streptophyta</taxon>
        <taxon>Embryophyta</taxon>
        <taxon>Tracheophyta</taxon>
        <taxon>Polypodiopsida</taxon>
        <taxon>Polypodiidae</taxon>
        <taxon>Polypodiales</taxon>
        <taxon>Pteridineae</taxon>
        <taxon>Pteridaceae</taxon>
        <taxon>Parkerioideae</taxon>
        <taxon>Ceratopteris</taxon>
    </lineage>
</organism>
<dbReference type="PANTHER" id="PTHR32246">
    <property type="entry name" value="INGRESSION PROTEIN FIC1"/>
    <property type="match status" value="1"/>
</dbReference>
<evidence type="ECO:0000256" key="1">
    <source>
        <dbReference type="SAM" id="MobiDB-lite"/>
    </source>
</evidence>
<feature type="region of interest" description="Disordered" evidence="1">
    <location>
        <begin position="193"/>
        <end position="218"/>
    </location>
</feature>
<dbReference type="AlphaFoldDB" id="A0A8T2T5M6"/>
<evidence type="ECO:0000259" key="2">
    <source>
        <dbReference type="PROSITE" id="PS50004"/>
    </source>
</evidence>
<dbReference type="PROSITE" id="PS50004">
    <property type="entry name" value="C2"/>
    <property type="match status" value="1"/>
</dbReference>
<gene>
    <name evidence="3" type="ORF">KP509_14G010600</name>
</gene>
<comment type="caution">
    <text evidence="3">The sequence shown here is derived from an EMBL/GenBank/DDBJ whole genome shotgun (WGS) entry which is preliminary data.</text>
</comment>
<dbReference type="SUPFAM" id="SSF49562">
    <property type="entry name" value="C2 domain (Calcium/lipid-binding domain, CaLB)"/>
    <property type="match status" value="1"/>
</dbReference>
<dbReference type="PANTHER" id="PTHR32246:SF173">
    <property type="entry name" value="C2 DOMAIN-CONTAINING PROTEIN"/>
    <property type="match status" value="1"/>
</dbReference>
<dbReference type="InterPro" id="IPR000008">
    <property type="entry name" value="C2_dom"/>
</dbReference>
<sequence length="487" mass="52715">MEKSNAHVELTIISASDLKRGWFSGDQTVAIAWIDPSTKRSTTLTSGGRSSAEWNEKLTLPLDGTNLSTYENKWLTIEIYSPPSLGTNILGNLLAPVSLPLAELAVGSYFHGTARVPLAEFALDIQKGSNRIHTYEIVHPSGKRCGNVNFSITVIKPPLSDLPSPIYSAAPVSSSPRSSAGWANVNELYPTMSHSPAKSSDEMPSSSALSVSTPPNLYARDRDNRLNALYPPLSDASALRTSDAQSKLSASYLPPDACFYPAQTQNYNLTNNVHNFSGTDYPVPGKASYPQMYPPVSCPYQPTSGDILCSHGDNMIPHPSAPYPPSHPSAPYPPSTFVSKSDVSDLETYNAHSRLNASHFTSGACLYPGQTDNCNVNSNPHNRPGTEHFVTGKASYQQMYPPVSALYQSASSAIPPSHVDNMMPHPPVPYPTPTFISHHQPGTPVPYPLEGAYPKSVQHLTDVSYSPAHFSSYHHSSPSYPPLYPGF</sequence>
<reference evidence="3" key="1">
    <citation type="submission" date="2021-08" db="EMBL/GenBank/DDBJ databases">
        <title>WGS assembly of Ceratopteris richardii.</title>
        <authorList>
            <person name="Marchant D.B."/>
            <person name="Chen G."/>
            <person name="Jenkins J."/>
            <person name="Shu S."/>
            <person name="Leebens-Mack J."/>
            <person name="Grimwood J."/>
            <person name="Schmutz J."/>
            <person name="Soltis P."/>
            <person name="Soltis D."/>
            <person name="Chen Z.-H."/>
        </authorList>
    </citation>
    <scope>NUCLEOTIDE SEQUENCE</scope>
    <source>
        <strain evidence="3">Whitten #5841</strain>
        <tissue evidence="3">Leaf</tissue>
    </source>
</reference>
<feature type="compositionally biased region" description="Polar residues" evidence="1">
    <location>
        <begin position="193"/>
        <end position="215"/>
    </location>
</feature>
<evidence type="ECO:0000313" key="4">
    <source>
        <dbReference type="Proteomes" id="UP000825935"/>
    </source>
</evidence>
<protein>
    <recommendedName>
        <fullName evidence="2">C2 domain-containing protein</fullName>
    </recommendedName>
</protein>
<evidence type="ECO:0000313" key="3">
    <source>
        <dbReference type="EMBL" id="KAH7414776.1"/>
    </source>
</evidence>
<keyword evidence="4" id="KW-1185">Reference proteome</keyword>
<dbReference type="Proteomes" id="UP000825935">
    <property type="component" value="Chromosome 14"/>
</dbReference>
<dbReference type="InterPro" id="IPR035892">
    <property type="entry name" value="C2_domain_sf"/>
</dbReference>
<name>A0A8T2T5M6_CERRI</name>
<feature type="domain" description="C2" evidence="2">
    <location>
        <begin position="1"/>
        <end position="114"/>
    </location>
</feature>
<dbReference type="OrthoDB" id="10437528at2759"/>
<accession>A0A8T2T5M6</accession>
<dbReference type="EMBL" id="CM035419">
    <property type="protein sequence ID" value="KAH7414776.1"/>
    <property type="molecule type" value="Genomic_DNA"/>
</dbReference>
<proteinExistence type="predicted"/>